<proteinExistence type="predicted"/>
<evidence type="ECO:0000313" key="2">
    <source>
        <dbReference type="Proteomes" id="UP000198804"/>
    </source>
</evidence>
<name>A0A1I4D0Q1_9HYPH</name>
<dbReference type="AlphaFoldDB" id="A0A1I4D0Q1"/>
<evidence type="ECO:0000313" key="1">
    <source>
        <dbReference type="EMBL" id="SFK87128.1"/>
    </source>
</evidence>
<dbReference type="Gene3D" id="1.10.10.10">
    <property type="entry name" value="Winged helix-like DNA-binding domain superfamily/Winged helix DNA-binding domain"/>
    <property type="match status" value="1"/>
</dbReference>
<accession>A0A1I4D0Q1</accession>
<protein>
    <submittedName>
        <fullName evidence="1">Uncharacterized conserved protein, DUF433 family</fullName>
    </submittedName>
</protein>
<dbReference type="EMBL" id="FOSV01000005">
    <property type="protein sequence ID" value="SFK87128.1"/>
    <property type="molecule type" value="Genomic_DNA"/>
</dbReference>
<reference evidence="2" key="1">
    <citation type="submission" date="2016-10" db="EMBL/GenBank/DDBJ databases">
        <authorList>
            <person name="Varghese N."/>
            <person name="Submissions S."/>
        </authorList>
    </citation>
    <scope>NUCLEOTIDE SEQUENCE [LARGE SCALE GENOMIC DNA]</scope>
    <source>
        <strain evidence="2">CGMCC 1.6474</strain>
    </source>
</reference>
<dbReference type="SUPFAM" id="SSF46689">
    <property type="entry name" value="Homeodomain-like"/>
    <property type="match status" value="1"/>
</dbReference>
<dbReference type="RefSeq" id="WP_165616424.1">
    <property type="nucleotide sequence ID" value="NZ_FOSV01000005.1"/>
</dbReference>
<keyword evidence="2" id="KW-1185">Reference proteome</keyword>
<dbReference type="Proteomes" id="UP000198804">
    <property type="component" value="Unassembled WGS sequence"/>
</dbReference>
<dbReference type="InterPro" id="IPR007367">
    <property type="entry name" value="DUF433"/>
</dbReference>
<gene>
    <name evidence="1" type="ORF">SAMN04488125_105120</name>
</gene>
<dbReference type="PANTHER" id="PTHR34849:SF3">
    <property type="entry name" value="SSR2962 PROTEIN"/>
    <property type="match status" value="1"/>
</dbReference>
<dbReference type="InterPro" id="IPR009057">
    <property type="entry name" value="Homeodomain-like_sf"/>
</dbReference>
<dbReference type="InterPro" id="IPR036388">
    <property type="entry name" value="WH-like_DNA-bd_sf"/>
</dbReference>
<dbReference type="Pfam" id="PF04255">
    <property type="entry name" value="DUF433"/>
    <property type="match status" value="1"/>
</dbReference>
<sequence>MLSATQAAFVADVEPRDIHHAIDRNVLPDRLFLRGDERRVAVEGCPLVAFYYASAKRLTAEERIAAICIVETRLRAAPSDDPWSRSTEDWIVHNDFLRIDLSPFVARAAQRWRLYGAARAMVVSDEAILSGTPIIAGTRIPVHDVAASLAAGHLPERVAAAYPSLSPAQIELAALYAKANPLAGRPRARPLLETARLVFEESVPRRPAG</sequence>
<organism evidence="1 2">
    <name type="scientific">Methylorubrum salsuginis</name>
    <dbReference type="NCBI Taxonomy" id="414703"/>
    <lineage>
        <taxon>Bacteria</taxon>
        <taxon>Pseudomonadati</taxon>
        <taxon>Pseudomonadota</taxon>
        <taxon>Alphaproteobacteria</taxon>
        <taxon>Hyphomicrobiales</taxon>
        <taxon>Methylobacteriaceae</taxon>
        <taxon>Methylorubrum</taxon>
    </lineage>
</organism>
<dbReference type="STRING" id="414703.SAMN04488125_105120"/>
<dbReference type="PANTHER" id="PTHR34849">
    <property type="entry name" value="SSL5025 PROTEIN"/>
    <property type="match status" value="1"/>
</dbReference>